<reference evidence="3 4" key="1">
    <citation type="submission" date="2018-04" db="EMBL/GenBank/DDBJ databases">
        <title>Genomic Encyclopedia of Type Strains, Phase IV (KMG-IV): sequencing the most valuable type-strain genomes for metagenomic binning, comparative biology and taxonomic classification.</title>
        <authorList>
            <person name="Goeker M."/>
        </authorList>
    </citation>
    <scope>NUCLEOTIDE SEQUENCE [LARGE SCALE GENOMIC DNA]</scope>
    <source>
        <strain evidence="3 4">DSM 14823</strain>
    </source>
</reference>
<dbReference type="EMBL" id="QEKH01000024">
    <property type="protein sequence ID" value="PVY38776.1"/>
    <property type="molecule type" value="Genomic_DNA"/>
</dbReference>
<evidence type="ECO:0000313" key="2">
    <source>
        <dbReference type="EMBL" id="NMD88752.1"/>
    </source>
</evidence>
<feature type="domain" description="Flp pilus assembly protein RcpC/CpaB" evidence="1">
    <location>
        <begin position="114"/>
        <end position="224"/>
    </location>
</feature>
<reference evidence="2 5" key="2">
    <citation type="submission" date="2020-04" db="EMBL/GenBank/DDBJ databases">
        <authorList>
            <person name="Hitch T.C.A."/>
            <person name="Wylensek D."/>
            <person name="Clavel T."/>
        </authorList>
    </citation>
    <scope>NUCLEOTIDE SEQUENCE [LARGE SCALE GENOMIC DNA]</scope>
    <source>
        <strain evidence="2 5">COR2-253-APC-1A</strain>
    </source>
</reference>
<dbReference type="InterPro" id="IPR031571">
    <property type="entry name" value="RcpC_dom"/>
</dbReference>
<evidence type="ECO:0000313" key="4">
    <source>
        <dbReference type="Proteomes" id="UP000245959"/>
    </source>
</evidence>
<name>A0A2U1AQV0_9BACT</name>
<dbReference type="Pfam" id="PF16976">
    <property type="entry name" value="RcpC"/>
    <property type="match status" value="1"/>
</dbReference>
<proteinExistence type="predicted"/>
<evidence type="ECO:0000313" key="5">
    <source>
        <dbReference type="Proteomes" id="UP000576225"/>
    </source>
</evidence>
<evidence type="ECO:0000259" key="1">
    <source>
        <dbReference type="Pfam" id="PF16976"/>
    </source>
</evidence>
<dbReference type="OrthoDB" id="9788329at2"/>
<organism evidence="3 4">
    <name type="scientific">Victivallis vadensis</name>
    <dbReference type="NCBI Taxonomy" id="172901"/>
    <lineage>
        <taxon>Bacteria</taxon>
        <taxon>Pseudomonadati</taxon>
        <taxon>Lentisphaerota</taxon>
        <taxon>Lentisphaeria</taxon>
        <taxon>Victivallales</taxon>
        <taxon>Victivallaceae</taxon>
        <taxon>Victivallis</taxon>
    </lineage>
</organism>
<dbReference type="AlphaFoldDB" id="A0A2U1AQV0"/>
<dbReference type="Proteomes" id="UP000576225">
    <property type="component" value="Unassembled WGS sequence"/>
</dbReference>
<accession>A0A2U1AQV0</accession>
<dbReference type="NCBIfam" id="TIGR03177">
    <property type="entry name" value="pilus_cpaB"/>
    <property type="match status" value="1"/>
</dbReference>
<keyword evidence="4" id="KW-1185">Reference proteome</keyword>
<dbReference type="EMBL" id="JABAEW010000057">
    <property type="protein sequence ID" value="NMD88752.1"/>
    <property type="molecule type" value="Genomic_DNA"/>
</dbReference>
<dbReference type="GeneID" id="78296180"/>
<comment type="caution">
    <text evidence="3">The sequence shown here is derived from an EMBL/GenBank/DDBJ whole genome shotgun (WGS) entry which is preliminary data.</text>
</comment>
<dbReference type="RefSeq" id="WP_116884891.1">
    <property type="nucleotide sequence ID" value="NZ_CABMMC010000093.1"/>
</dbReference>
<protein>
    <submittedName>
        <fullName evidence="2 3">Pilus assembly protein CpaB</fullName>
    </submittedName>
</protein>
<dbReference type="Proteomes" id="UP000245959">
    <property type="component" value="Unassembled WGS sequence"/>
</dbReference>
<evidence type="ECO:0000313" key="3">
    <source>
        <dbReference type="EMBL" id="PVY38776.1"/>
    </source>
</evidence>
<dbReference type="InterPro" id="IPR017592">
    <property type="entry name" value="Pilus_assmbl_Flp-typ_CpaB"/>
</dbReference>
<sequence>MRQKFLLLGAVVFGLLAFVLSYQQLEAEKRRIIGDSETVVLIKLAVDKAPNEELQPGDLVRYPVRRSREMQSMSREIPWSEVSRVIGRQLETTMTAGQVLQSTDLKPMTQRQGFNGVIRPGMRAVAIPVDPVSSVNNLIQPNDDVDVIGTFRFPDVRGDSSLDTVTLTILQDVKVLAVGNRWGSASLDPAGARSYGTVTLLLYPEEVEMIIFASQKGKLNLSLRNFEDVKISRETEKRSVNFKQLEKEIPTYNQRREEDRMRLK</sequence>
<gene>
    <name evidence="2" type="primary">cpaB</name>
    <name evidence="3" type="ORF">C8D82_12412</name>
    <name evidence="2" type="ORF">HF882_19390</name>
</gene>